<protein>
    <recommendedName>
        <fullName evidence="3">Alanine--tRNA ligase</fullName>
    </recommendedName>
    <alternativeName>
        <fullName evidence="6">Alanyl-tRNA synthetase</fullName>
    </alternativeName>
</protein>
<dbReference type="InterPro" id="IPR018165">
    <property type="entry name" value="Ala-tRNA-synth_IIc_core"/>
</dbReference>
<evidence type="ECO:0000256" key="5">
    <source>
        <dbReference type="ARBA" id="ARBA00022833"/>
    </source>
</evidence>
<comment type="cofactor">
    <cofactor evidence="1">
        <name>Zn(2+)</name>
        <dbReference type="ChEBI" id="CHEBI:29105"/>
    </cofactor>
</comment>
<evidence type="ECO:0000313" key="9">
    <source>
        <dbReference type="Proteomes" id="UP001379533"/>
    </source>
</evidence>
<dbReference type="Gene3D" id="2.40.30.130">
    <property type="match status" value="1"/>
</dbReference>
<dbReference type="InterPro" id="IPR051335">
    <property type="entry name" value="Alanyl-tRNA_Editing_Enzymes"/>
</dbReference>
<dbReference type="InterPro" id="IPR018164">
    <property type="entry name" value="Ala-tRNA-synth_IIc_N"/>
</dbReference>
<dbReference type="InterPro" id="IPR009000">
    <property type="entry name" value="Transl_B-barrel_sf"/>
</dbReference>
<dbReference type="Pfam" id="PF01411">
    <property type="entry name" value="tRNA-synt_2c"/>
    <property type="match status" value="1"/>
</dbReference>
<reference evidence="8 9" key="1">
    <citation type="submission" date="2021-12" db="EMBL/GenBank/DDBJ databases">
        <title>Discovery of the Pendulisporaceae a myxobacterial family with distinct sporulation behavior and unique specialized metabolism.</title>
        <authorList>
            <person name="Garcia R."/>
            <person name="Popoff A."/>
            <person name="Bader C.D."/>
            <person name="Loehr J."/>
            <person name="Walesch S."/>
            <person name="Walt C."/>
            <person name="Boldt J."/>
            <person name="Bunk B."/>
            <person name="Haeckl F.J.F.P.J."/>
            <person name="Gunesch A.P."/>
            <person name="Birkelbach J."/>
            <person name="Nuebel U."/>
            <person name="Pietschmann T."/>
            <person name="Bach T."/>
            <person name="Mueller R."/>
        </authorList>
    </citation>
    <scope>NUCLEOTIDE SEQUENCE [LARGE SCALE GENOMIC DNA]</scope>
    <source>
        <strain evidence="8 9">MSr12523</strain>
    </source>
</reference>
<name>A0ABZ2JWE5_9BACT</name>
<dbReference type="Pfam" id="PF07973">
    <property type="entry name" value="tRNA_SAD"/>
    <property type="match status" value="1"/>
</dbReference>
<dbReference type="PROSITE" id="PS50860">
    <property type="entry name" value="AA_TRNA_LIGASE_II_ALA"/>
    <property type="match status" value="1"/>
</dbReference>
<dbReference type="EMBL" id="CP089982">
    <property type="protein sequence ID" value="WXA90795.1"/>
    <property type="molecule type" value="Genomic_DNA"/>
</dbReference>
<dbReference type="Gene3D" id="3.30.980.10">
    <property type="entry name" value="Threonyl-trna Synthetase, Chain A, domain 2"/>
    <property type="match status" value="1"/>
</dbReference>
<dbReference type="Gene3D" id="3.10.310.40">
    <property type="match status" value="1"/>
</dbReference>
<accession>A0ABZ2JWE5</accession>
<dbReference type="Proteomes" id="UP001379533">
    <property type="component" value="Chromosome"/>
</dbReference>
<comment type="subcellular location">
    <subcellularLocation>
        <location evidence="2">Cytoplasm</location>
    </subcellularLocation>
</comment>
<dbReference type="SUPFAM" id="SSF50447">
    <property type="entry name" value="Translation proteins"/>
    <property type="match status" value="1"/>
</dbReference>
<gene>
    <name evidence="8" type="ORF">LZC95_30620</name>
</gene>
<keyword evidence="9" id="KW-1185">Reference proteome</keyword>
<organism evidence="8 9">
    <name type="scientific">Pendulispora brunnea</name>
    <dbReference type="NCBI Taxonomy" id="2905690"/>
    <lineage>
        <taxon>Bacteria</taxon>
        <taxon>Pseudomonadati</taxon>
        <taxon>Myxococcota</taxon>
        <taxon>Myxococcia</taxon>
        <taxon>Myxococcales</taxon>
        <taxon>Sorangiineae</taxon>
        <taxon>Pendulisporaceae</taxon>
        <taxon>Pendulispora</taxon>
    </lineage>
</organism>
<evidence type="ECO:0000256" key="4">
    <source>
        <dbReference type="ARBA" id="ARBA00022723"/>
    </source>
</evidence>
<evidence type="ECO:0000259" key="7">
    <source>
        <dbReference type="PROSITE" id="PS50860"/>
    </source>
</evidence>
<evidence type="ECO:0000256" key="3">
    <source>
        <dbReference type="ARBA" id="ARBA00017959"/>
    </source>
</evidence>
<proteinExistence type="predicted"/>
<evidence type="ECO:0000256" key="2">
    <source>
        <dbReference type="ARBA" id="ARBA00004496"/>
    </source>
</evidence>
<dbReference type="PANTHER" id="PTHR43462">
    <property type="entry name" value="ALANYL-TRNA EDITING PROTEIN"/>
    <property type="match status" value="1"/>
</dbReference>
<dbReference type="SMART" id="SM00863">
    <property type="entry name" value="tRNA_SAD"/>
    <property type="match status" value="1"/>
</dbReference>
<keyword evidence="5" id="KW-0862">Zinc</keyword>
<dbReference type="InterPro" id="IPR012947">
    <property type="entry name" value="tRNA_SAD"/>
</dbReference>
<dbReference type="RefSeq" id="WP_394841414.1">
    <property type="nucleotide sequence ID" value="NZ_CP089982.1"/>
</dbReference>
<evidence type="ECO:0000256" key="1">
    <source>
        <dbReference type="ARBA" id="ARBA00001947"/>
    </source>
</evidence>
<sequence>MGDVATKKLYWNDPFATSFEAEASLGRWQGRPSIVLDRTLFYPEGGGQNPDAGTLVLEENEASIPIVDVQIDDAGTIHHLTEPGHEATLAGLATVRRAHGEIDADRRRDNMAQHSAQHMLSRALLDVAKAATVSARLGATLCTIDVDVANVKDADLHRVEDLVNAAIRADVTVRQLFPTEAELATLPLRRAPKVSSGIRLIDIEGFDLTPCGGTHVTRTGQIGAARIVGTERYKGKIRLTFHAAQRALADVRAKEVALSALARELTCGPTDVGAAVAKLRAELKAKNETLTATRAELVTFVAEQALAAHPSTPGAPTLIVLVRERDDVGMLRALSGKLTARGDVVAFCAALDGGDRLVVLQRGQEAALDCGAWFKEATKVHGGRGGGNKERAEGRFPGEADFAALETSLRAALR</sequence>
<evidence type="ECO:0000313" key="8">
    <source>
        <dbReference type="EMBL" id="WXA90795.1"/>
    </source>
</evidence>
<evidence type="ECO:0000256" key="6">
    <source>
        <dbReference type="ARBA" id="ARBA00032577"/>
    </source>
</evidence>
<dbReference type="SUPFAM" id="SSF55186">
    <property type="entry name" value="ThrRS/AlaRS common domain"/>
    <property type="match status" value="1"/>
</dbReference>
<feature type="domain" description="Alanyl-transfer RNA synthetases family profile" evidence="7">
    <location>
        <begin position="1"/>
        <end position="238"/>
    </location>
</feature>
<dbReference type="PANTHER" id="PTHR43462:SF1">
    <property type="entry name" value="ALANYL-TRNA EDITING PROTEIN AARSD1"/>
    <property type="match status" value="1"/>
</dbReference>
<dbReference type="InterPro" id="IPR018163">
    <property type="entry name" value="Thr/Ala-tRNA-synth_IIc_edit"/>
</dbReference>
<keyword evidence="4" id="KW-0479">Metal-binding</keyword>